<dbReference type="InterPro" id="IPR050148">
    <property type="entry name" value="Terpene_synthase-like"/>
</dbReference>
<feature type="domain" description="MULE transposase" evidence="9">
    <location>
        <begin position="2"/>
        <end position="68"/>
    </location>
</feature>
<dbReference type="CDD" id="cd00684">
    <property type="entry name" value="Terpene_cyclase_plant_C1"/>
    <property type="match status" value="1"/>
</dbReference>
<reference evidence="10" key="2">
    <citation type="submission" date="2023-06" db="EMBL/GenBank/DDBJ databases">
        <authorList>
            <person name="Swenson N.G."/>
            <person name="Wegrzyn J.L."/>
            <person name="Mcevoy S.L."/>
        </authorList>
    </citation>
    <scope>NUCLEOTIDE SEQUENCE</scope>
    <source>
        <strain evidence="10">NS2018</strain>
        <tissue evidence="10">Leaf</tissue>
    </source>
</reference>
<dbReference type="InterPro" id="IPR008949">
    <property type="entry name" value="Isoprenoid_synthase_dom_sf"/>
</dbReference>
<dbReference type="InterPro" id="IPR005630">
    <property type="entry name" value="Terpene_synthase_metal-bd"/>
</dbReference>
<dbReference type="GO" id="GO:0016102">
    <property type="term" value="P:diterpenoid biosynthetic process"/>
    <property type="evidence" value="ECO:0007669"/>
    <property type="project" value="InterPro"/>
</dbReference>
<accession>A0AA39RQK8</accession>
<sequence>MIYPLAFGFANSECSKSWTWFLKQLHDVILHPELVLIVSDRHTGISNGMRAIFPNSAHVLCAYHFANNLKQHCRKRGDVIYHYYRAAYAYRVEKFDRVMAELKSIHPKVYDELVERETYTREAEKLKEKVRTMSNNLENPLDQLELVDTLQRLGLAYHFHAEINQTLLNVYNNNGDDKWKKGNLYATSLQFRLFRQHGYDVSQEVFSSFKEEKSESSFKVCLCDDIKAMIGLYEASHYGLEGESIMEEAWKFTTDHLKQLHDGDKKQATTLHRNLATQVKDALELPLHWRPPRLEAMWFINAYERREDANHVLLELAKLDYNIVQASYQEELKELSWWWQKYGPGEKLSFARSRLVESFLWSMAIASEPQFGYSRIINTKVIALITVIDDIYDVYGTLEELELFTDAVDRWDVGAMEQLPDYMKIAYLTLYNFVNEMAYDILRKQGAEVMMNLKNSDELKRGDVLKAIQCYMNDTGYSEEVAREDIRHIVRMMWKKVNVHCSTETDLSKLSIQFILNLVRMAHCIYLHGDGHGVQDTVTKDQALSLLFEPIPM</sequence>
<evidence type="ECO:0000256" key="1">
    <source>
        <dbReference type="ARBA" id="ARBA00001936"/>
    </source>
</evidence>
<dbReference type="Gene3D" id="1.50.10.130">
    <property type="entry name" value="Terpene synthase, N-terminal domain"/>
    <property type="match status" value="1"/>
</dbReference>
<dbReference type="Pfam" id="PF10551">
    <property type="entry name" value="MULE"/>
    <property type="match status" value="1"/>
</dbReference>
<organism evidence="10 11">
    <name type="scientific">Acer saccharum</name>
    <name type="common">Sugar maple</name>
    <dbReference type="NCBI Taxonomy" id="4024"/>
    <lineage>
        <taxon>Eukaryota</taxon>
        <taxon>Viridiplantae</taxon>
        <taxon>Streptophyta</taxon>
        <taxon>Embryophyta</taxon>
        <taxon>Tracheophyta</taxon>
        <taxon>Spermatophyta</taxon>
        <taxon>Magnoliopsida</taxon>
        <taxon>eudicotyledons</taxon>
        <taxon>Gunneridae</taxon>
        <taxon>Pentapetalae</taxon>
        <taxon>rosids</taxon>
        <taxon>malvids</taxon>
        <taxon>Sapindales</taxon>
        <taxon>Sapindaceae</taxon>
        <taxon>Hippocastanoideae</taxon>
        <taxon>Acereae</taxon>
        <taxon>Acer</taxon>
    </lineage>
</organism>
<evidence type="ECO:0000256" key="3">
    <source>
        <dbReference type="ARBA" id="ARBA00022723"/>
    </source>
</evidence>
<dbReference type="Pfam" id="PF01397">
    <property type="entry name" value="Terpene_synth"/>
    <property type="match status" value="1"/>
</dbReference>
<dbReference type="InterPro" id="IPR018289">
    <property type="entry name" value="MULE_transposase_dom"/>
</dbReference>
<comment type="cofactor">
    <cofactor evidence="1">
        <name>Mn(2+)</name>
        <dbReference type="ChEBI" id="CHEBI:29035"/>
    </cofactor>
</comment>
<evidence type="ECO:0000256" key="4">
    <source>
        <dbReference type="ARBA" id="ARBA00022842"/>
    </source>
</evidence>
<evidence type="ECO:0000256" key="6">
    <source>
        <dbReference type="ARBA" id="ARBA00023239"/>
    </source>
</evidence>
<evidence type="ECO:0000313" key="11">
    <source>
        <dbReference type="Proteomes" id="UP001168877"/>
    </source>
</evidence>
<dbReference type="InterPro" id="IPR044814">
    <property type="entry name" value="Terpene_cyclase_plant_C1"/>
</dbReference>
<dbReference type="PANTHER" id="PTHR31225:SF245">
    <property type="entry name" value="(-)-ALPHA-TERPINEOL SYNTHASE-LIKE"/>
    <property type="match status" value="1"/>
</dbReference>
<dbReference type="AlphaFoldDB" id="A0AA39RQK8"/>
<feature type="domain" description="Terpene synthase N-terminal" evidence="7">
    <location>
        <begin position="114"/>
        <end position="283"/>
    </location>
</feature>
<dbReference type="FunFam" id="1.50.10.130:FF:000001">
    <property type="entry name" value="Isoprene synthase, chloroplastic"/>
    <property type="match status" value="1"/>
</dbReference>
<dbReference type="SUPFAM" id="SSF48239">
    <property type="entry name" value="Terpenoid cyclases/Protein prenyltransferases"/>
    <property type="match status" value="1"/>
</dbReference>
<proteinExistence type="predicted"/>
<protein>
    <submittedName>
        <fullName evidence="10">Uncharacterized protein</fullName>
    </submittedName>
</protein>
<dbReference type="InterPro" id="IPR036965">
    <property type="entry name" value="Terpene_synth_N_sf"/>
</dbReference>
<feature type="domain" description="Terpene synthase metal-binding" evidence="8">
    <location>
        <begin position="345"/>
        <end position="455"/>
    </location>
</feature>
<evidence type="ECO:0000256" key="2">
    <source>
        <dbReference type="ARBA" id="ARBA00001946"/>
    </source>
</evidence>
<dbReference type="InterPro" id="IPR001906">
    <property type="entry name" value="Terpene_synth_N"/>
</dbReference>
<evidence type="ECO:0000259" key="8">
    <source>
        <dbReference type="Pfam" id="PF03936"/>
    </source>
</evidence>
<dbReference type="GO" id="GO:0000287">
    <property type="term" value="F:magnesium ion binding"/>
    <property type="evidence" value="ECO:0007669"/>
    <property type="project" value="InterPro"/>
</dbReference>
<dbReference type="SUPFAM" id="SSF48576">
    <property type="entry name" value="Terpenoid synthases"/>
    <property type="match status" value="1"/>
</dbReference>
<dbReference type="Pfam" id="PF03936">
    <property type="entry name" value="Terpene_synth_C"/>
    <property type="match status" value="2"/>
</dbReference>
<name>A0AA39RQK8_ACESA</name>
<keyword evidence="3" id="KW-0479">Metal-binding</keyword>
<dbReference type="GO" id="GO:0010333">
    <property type="term" value="F:terpene synthase activity"/>
    <property type="evidence" value="ECO:0007669"/>
    <property type="project" value="InterPro"/>
</dbReference>
<dbReference type="PANTHER" id="PTHR31225">
    <property type="entry name" value="OS04G0344100 PROTEIN-RELATED"/>
    <property type="match status" value="1"/>
</dbReference>
<comment type="caution">
    <text evidence="10">The sequence shown here is derived from an EMBL/GenBank/DDBJ whole genome shotgun (WGS) entry which is preliminary data.</text>
</comment>
<evidence type="ECO:0000256" key="5">
    <source>
        <dbReference type="ARBA" id="ARBA00023211"/>
    </source>
</evidence>
<dbReference type="InterPro" id="IPR008930">
    <property type="entry name" value="Terpenoid_cyclase/PrenylTrfase"/>
</dbReference>
<evidence type="ECO:0000259" key="9">
    <source>
        <dbReference type="Pfam" id="PF10551"/>
    </source>
</evidence>
<keyword evidence="4" id="KW-0460">Magnesium</keyword>
<dbReference type="Gene3D" id="1.10.600.10">
    <property type="entry name" value="Farnesyl Diphosphate Synthase"/>
    <property type="match status" value="2"/>
</dbReference>
<dbReference type="Proteomes" id="UP001168877">
    <property type="component" value="Unassembled WGS sequence"/>
</dbReference>
<evidence type="ECO:0000313" key="10">
    <source>
        <dbReference type="EMBL" id="KAK0578045.1"/>
    </source>
</evidence>
<dbReference type="EMBL" id="JAUESC010000385">
    <property type="protein sequence ID" value="KAK0578045.1"/>
    <property type="molecule type" value="Genomic_DNA"/>
</dbReference>
<gene>
    <name evidence="10" type="ORF">LWI29_004188</name>
</gene>
<evidence type="ECO:0000259" key="7">
    <source>
        <dbReference type="Pfam" id="PF01397"/>
    </source>
</evidence>
<keyword evidence="5" id="KW-0464">Manganese</keyword>
<reference evidence="10" key="1">
    <citation type="journal article" date="2022" name="Plant J.">
        <title>Strategies of tolerance reflected in two North American maple genomes.</title>
        <authorList>
            <person name="McEvoy S.L."/>
            <person name="Sezen U.U."/>
            <person name="Trouern-Trend A."/>
            <person name="McMahon S.M."/>
            <person name="Schaberg P.G."/>
            <person name="Yang J."/>
            <person name="Wegrzyn J.L."/>
            <person name="Swenson N.G."/>
        </authorList>
    </citation>
    <scope>NUCLEOTIDE SEQUENCE</scope>
    <source>
        <strain evidence="10">NS2018</strain>
    </source>
</reference>
<feature type="domain" description="Terpene synthase metal-binding" evidence="8">
    <location>
        <begin position="456"/>
        <end position="496"/>
    </location>
</feature>
<comment type="cofactor">
    <cofactor evidence="2">
        <name>Mg(2+)</name>
        <dbReference type="ChEBI" id="CHEBI:18420"/>
    </cofactor>
</comment>
<keyword evidence="6" id="KW-0456">Lyase</keyword>
<keyword evidence="11" id="KW-1185">Reference proteome</keyword>